<dbReference type="PANTHER" id="PTHR48475:SF2">
    <property type="entry name" value="RIBONUCLEASE H"/>
    <property type="match status" value="1"/>
</dbReference>
<sequence length="407" mass="46368">MIHFGPADTQGLHLSHNDALVISATVANCTVHHIFVDSGIEPTRRTRMICFLVVDMPSAYNLILGCPALNTFQAIISTYHMKLKFPIGDKVGEVKSDQYILRKCYVEVIKSSSRRMEVDPPNKERSRGFTLQAASDLVGIDPSIVVHNLIRDLAFPPIKQKKRHFRLEKDKIIWKEPGSAIKAQALAEFVNEAMLVEDDEEYWLLHADRFCTLAGSGAEVVLTNLKGDELEYALRFNFKTSNNEVECETFIVGIRMALDVGAKSLIAYPDSQLMTSLVEGEYEVKEERMKECLQEIDELTSQLKNFQLHQIQRTKNTKDDYLARLASSLVDCNTRTIIVRTLVKNSLKTDITILQIEIDWRKPLLDYLVEHILPTDEMEVAYLKSKATKLALLEGIPYKHSFYQPYL</sequence>
<protein>
    <recommendedName>
        <fullName evidence="2">RNase H type-1 domain-containing protein</fullName>
    </recommendedName>
</protein>
<dbReference type="SUPFAM" id="SSF53098">
    <property type="entry name" value="Ribonuclease H-like"/>
    <property type="match status" value="1"/>
</dbReference>
<evidence type="ECO:0000259" key="2">
    <source>
        <dbReference type="Pfam" id="PF13456"/>
    </source>
</evidence>
<proteinExistence type="predicted"/>
<feature type="coiled-coil region" evidence="1">
    <location>
        <begin position="282"/>
        <end position="309"/>
    </location>
</feature>
<dbReference type="AlphaFoldDB" id="A0AAW2SFN2"/>
<name>A0AAW2SFN2_9LAMI</name>
<keyword evidence="1" id="KW-0175">Coiled coil</keyword>
<evidence type="ECO:0000313" key="3">
    <source>
        <dbReference type="EMBL" id="KAL0391208.1"/>
    </source>
</evidence>
<dbReference type="CDD" id="cd09279">
    <property type="entry name" value="RNase_HI_like"/>
    <property type="match status" value="1"/>
</dbReference>
<gene>
    <name evidence="3" type="ORF">Scaly_0477900</name>
</gene>
<dbReference type="InterPro" id="IPR036397">
    <property type="entry name" value="RNaseH_sf"/>
</dbReference>
<reference evidence="3" key="1">
    <citation type="submission" date="2020-06" db="EMBL/GenBank/DDBJ databases">
        <authorList>
            <person name="Li T."/>
            <person name="Hu X."/>
            <person name="Zhang T."/>
            <person name="Song X."/>
            <person name="Zhang H."/>
            <person name="Dai N."/>
            <person name="Sheng W."/>
            <person name="Hou X."/>
            <person name="Wei L."/>
        </authorList>
    </citation>
    <scope>NUCLEOTIDE SEQUENCE</scope>
    <source>
        <strain evidence="3">KEN8</strain>
        <tissue evidence="3">Leaf</tissue>
    </source>
</reference>
<dbReference type="GO" id="GO:0003676">
    <property type="term" value="F:nucleic acid binding"/>
    <property type="evidence" value="ECO:0007669"/>
    <property type="project" value="InterPro"/>
</dbReference>
<comment type="caution">
    <text evidence="3">The sequence shown here is derived from an EMBL/GenBank/DDBJ whole genome shotgun (WGS) entry which is preliminary data.</text>
</comment>
<dbReference type="Pfam" id="PF13456">
    <property type="entry name" value="RVT_3"/>
    <property type="match status" value="1"/>
</dbReference>
<organism evidence="3">
    <name type="scientific">Sesamum calycinum</name>
    <dbReference type="NCBI Taxonomy" id="2727403"/>
    <lineage>
        <taxon>Eukaryota</taxon>
        <taxon>Viridiplantae</taxon>
        <taxon>Streptophyta</taxon>
        <taxon>Embryophyta</taxon>
        <taxon>Tracheophyta</taxon>
        <taxon>Spermatophyta</taxon>
        <taxon>Magnoliopsida</taxon>
        <taxon>eudicotyledons</taxon>
        <taxon>Gunneridae</taxon>
        <taxon>Pentapetalae</taxon>
        <taxon>asterids</taxon>
        <taxon>lamiids</taxon>
        <taxon>Lamiales</taxon>
        <taxon>Pedaliaceae</taxon>
        <taxon>Sesamum</taxon>
    </lineage>
</organism>
<dbReference type="GO" id="GO:0004523">
    <property type="term" value="F:RNA-DNA hybrid ribonuclease activity"/>
    <property type="evidence" value="ECO:0007669"/>
    <property type="project" value="InterPro"/>
</dbReference>
<dbReference type="Gene3D" id="3.30.420.10">
    <property type="entry name" value="Ribonuclease H-like superfamily/Ribonuclease H"/>
    <property type="match status" value="1"/>
</dbReference>
<reference evidence="3" key="2">
    <citation type="journal article" date="2024" name="Plant">
        <title>Genomic evolution and insights into agronomic trait innovations of Sesamum species.</title>
        <authorList>
            <person name="Miao H."/>
            <person name="Wang L."/>
            <person name="Qu L."/>
            <person name="Liu H."/>
            <person name="Sun Y."/>
            <person name="Le M."/>
            <person name="Wang Q."/>
            <person name="Wei S."/>
            <person name="Zheng Y."/>
            <person name="Lin W."/>
            <person name="Duan Y."/>
            <person name="Cao H."/>
            <person name="Xiong S."/>
            <person name="Wang X."/>
            <person name="Wei L."/>
            <person name="Li C."/>
            <person name="Ma Q."/>
            <person name="Ju M."/>
            <person name="Zhao R."/>
            <person name="Li G."/>
            <person name="Mu C."/>
            <person name="Tian Q."/>
            <person name="Mei H."/>
            <person name="Zhang T."/>
            <person name="Gao T."/>
            <person name="Zhang H."/>
        </authorList>
    </citation>
    <scope>NUCLEOTIDE SEQUENCE</scope>
    <source>
        <strain evidence="3">KEN8</strain>
    </source>
</reference>
<dbReference type="InterPro" id="IPR012337">
    <property type="entry name" value="RNaseH-like_sf"/>
</dbReference>
<dbReference type="EMBL" id="JACGWM010000002">
    <property type="protein sequence ID" value="KAL0391208.1"/>
    <property type="molecule type" value="Genomic_DNA"/>
</dbReference>
<accession>A0AAW2SFN2</accession>
<evidence type="ECO:0000256" key="1">
    <source>
        <dbReference type="SAM" id="Coils"/>
    </source>
</evidence>
<dbReference type="PANTHER" id="PTHR48475">
    <property type="entry name" value="RIBONUCLEASE H"/>
    <property type="match status" value="1"/>
</dbReference>
<feature type="domain" description="RNase H type-1" evidence="2">
    <location>
        <begin position="216"/>
        <end position="325"/>
    </location>
</feature>
<dbReference type="InterPro" id="IPR002156">
    <property type="entry name" value="RNaseH_domain"/>
</dbReference>